<protein>
    <recommendedName>
        <fullName evidence="1">Helix-turn-helix domain-containing protein</fullName>
    </recommendedName>
</protein>
<reference evidence="2 3" key="1">
    <citation type="submission" date="2020-08" db="EMBL/GenBank/DDBJ databases">
        <title>Genomic Encyclopedia of Type Strains, Phase IV (KMG-IV): sequencing the most valuable type-strain genomes for metagenomic binning, comparative biology and taxonomic classification.</title>
        <authorList>
            <person name="Goeker M."/>
        </authorList>
    </citation>
    <scope>NUCLEOTIDE SEQUENCE [LARGE SCALE GENOMIC DNA]</scope>
    <source>
        <strain evidence="2 3">DSM 104969</strain>
    </source>
</reference>
<comment type="caution">
    <text evidence="2">The sequence shown here is derived from an EMBL/GenBank/DDBJ whole genome shotgun (WGS) entry which is preliminary data.</text>
</comment>
<feature type="domain" description="Helix-turn-helix" evidence="1">
    <location>
        <begin position="44"/>
        <end position="90"/>
    </location>
</feature>
<gene>
    <name evidence="2" type="ORF">GGR21_001363</name>
</gene>
<evidence type="ECO:0000313" key="3">
    <source>
        <dbReference type="Proteomes" id="UP000555103"/>
    </source>
</evidence>
<evidence type="ECO:0000313" key="2">
    <source>
        <dbReference type="EMBL" id="MBB4035470.1"/>
    </source>
</evidence>
<evidence type="ECO:0000259" key="1">
    <source>
        <dbReference type="Pfam" id="PF12728"/>
    </source>
</evidence>
<organism evidence="2 3">
    <name type="scientific">Dysgonomonas hofstadii</name>
    <dbReference type="NCBI Taxonomy" id="637886"/>
    <lineage>
        <taxon>Bacteria</taxon>
        <taxon>Pseudomonadati</taxon>
        <taxon>Bacteroidota</taxon>
        <taxon>Bacteroidia</taxon>
        <taxon>Bacteroidales</taxon>
        <taxon>Dysgonomonadaceae</taxon>
        <taxon>Dysgonomonas</taxon>
    </lineage>
</organism>
<dbReference type="SUPFAM" id="SSF46955">
    <property type="entry name" value="Putative DNA-binding domain"/>
    <property type="match status" value="1"/>
</dbReference>
<dbReference type="RefSeq" id="WP_183306410.1">
    <property type="nucleotide sequence ID" value="NZ_JACIEP010000004.1"/>
</dbReference>
<accession>A0A840CHN7</accession>
<keyword evidence="3" id="KW-1185">Reference proteome</keyword>
<dbReference type="Proteomes" id="UP000555103">
    <property type="component" value="Unassembled WGS sequence"/>
</dbReference>
<sequence>MKEVIAALNELRDYMTGRFDKIDDRLYRMVHIKSFLDNDDLIDNQDLCTLLGVTKRTVQRYRNLKLIPYYKIDKKVYYKKSDVLKFFQSHNTRKQEGTDEI</sequence>
<dbReference type="PANTHER" id="PTHR34585:SF22">
    <property type="entry name" value="HELIX-TURN-HELIX DOMAIN-CONTAINING PROTEIN"/>
    <property type="match status" value="1"/>
</dbReference>
<dbReference type="InterPro" id="IPR041657">
    <property type="entry name" value="HTH_17"/>
</dbReference>
<dbReference type="EMBL" id="JACIEP010000004">
    <property type="protein sequence ID" value="MBB4035470.1"/>
    <property type="molecule type" value="Genomic_DNA"/>
</dbReference>
<dbReference type="PANTHER" id="PTHR34585">
    <property type="match status" value="1"/>
</dbReference>
<dbReference type="Pfam" id="PF12728">
    <property type="entry name" value="HTH_17"/>
    <property type="match status" value="1"/>
</dbReference>
<dbReference type="InterPro" id="IPR009061">
    <property type="entry name" value="DNA-bd_dom_put_sf"/>
</dbReference>
<dbReference type="AlphaFoldDB" id="A0A840CHN7"/>
<proteinExistence type="predicted"/>
<name>A0A840CHN7_9BACT</name>